<dbReference type="RefSeq" id="WP_130602118.1">
    <property type="nucleotide sequence ID" value="NZ_CP034759.1"/>
</dbReference>
<feature type="active site" description="Proton acceptor" evidence="2">
    <location>
        <position position="42"/>
    </location>
</feature>
<dbReference type="KEGG" id="lsd:EMK97_10955"/>
<dbReference type="InterPro" id="IPR044149">
    <property type="entry name" value="Nitrilases_CHs"/>
</dbReference>
<reference evidence="4 5" key="1">
    <citation type="submission" date="2018-12" db="EMBL/GenBank/DDBJ databases">
        <title>Complete genome of Litorilituus sediminis.</title>
        <authorList>
            <person name="Liu A."/>
            <person name="Rong J."/>
        </authorList>
    </citation>
    <scope>NUCLEOTIDE SEQUENCE [LARGE SCALE GENOMIC DNA]</scope>
    <source>
        <strain evidence="4 5">JCM 17549</strain>
    </source>
</reference>
<dbReference type="OrthoDB" id="9803803at2"/>
<evidence type="ECO:0000256" key="1">
    <source>
        <dbReference type="ARBA" id="ARBA00008129"/>
    </source>
</evidence>
<evidence type="ECO:0000313" key="4">
    <source>
        <dbReference type="EMBL" id="QBG36197.1"/>
    </source>
</evidence>
<proteinExistence type="inferred from homology"/>
<accession>A0A4P6P9I6</accession>
<dbReference type="PROSITE" id="PS00920">
    <property type="entry name" value="NITRIL_CHT_1"/>
    <property type="match status" value="1"/>
</dbReference>
<dbReference type="CDD" id="cd07564">
    <property type="entry name" value="nitrilases_CHs"/>
    <property type="match status" value="1"/>
</dbReference>
<sequence>MVKVAIIQESPCVLDKQKTIAKAVEIIAQLAKQGAQLIVFPEAYIPGYPAWIWRLRPGGDWGTCEALHKRLLSNAVDLSSDDIAPLLQAAKDNNITLVCGINERDGEHSRATLFNTVITINHQGQLVNHHRKLMPTNPERMVWGLGDAHGLNVIDTQVGRIGQLICWENYMPLARYALYAQGIEIYIAPTYDSGDDWLASMKHIAREGKCWLLNCGVALQRQDLPSDLPELENLYPADEDWINPGDSAVISPQGEVVAGPMNKCKGHLLVDIDVELSSTSKRALDITGHYARPDVFTLTVDRTRLAPINFIDKSD</sequence>
<name>A0A4P6P9I6_9GAMM</name>
<keyword evidence="5" id="KW-1185">Reference proteome</keyword>
<protein>
    <submittedName>
        <fullName evidence="4">Carbon-nitrogen hydrolase family protein</fullName>
    </submittedName>
</protein>
<feature type="domain" description="CN hydrolase" evidence="3">
    <location>
        <begin position="2"/>
        <end position="274"/>
    </location>
</feature>
<evidence type="ECO:0000256" key="2">
    <source>
        <dbReference type="PROSITE-ProRule" id="PRU10139"/>
    </source>
</evidence>
<dbReference type="AlphaFoldDB" id="A0A4P6P9I6"/>
<evidence type="ECO:0000259" key="3">
    <source>
        <dbReference type="PROSITE" id="PS50263"/>
    </source>
</evidence>
<dbReference type="Gene3D" id="3.60.110.10">
    <property type="entry name" value="Carbon-nitrogen hydrolase"/>
    <property type="match status" value="1"/>
</dbReference>
<dbReference type="PROSITE" id="PS50263">
    <property type="entry name" value="CN_HYDROLASE"/>
    <property type="match status" value="1"/>
</dbReference>
<dbReference type="InterPro" id="IPR003010">
    <property type="entry name" value="C-N_Hydrolase"/>
</dbReference>
<dbReference type="InterPro" id="IPR036526">
    <property type="entry name" value="C-N_Hydrolase_sf"/>
</dbReference>
<dbReference type="PANTHER" id="PTHR46044:SF1">
    <property type="entry name" value="CN HYDROLASE DOMAIN-CONTAINING PROTEIN"/>
    <property type="match status" value="1"/>
</dbReference>
<organism evidence="4 5">
    <name type="scientific">Litorilituus sediminis</name>
    <dbReference type="NCBI Taxonomy" id="718192"/>
    <lineage>
        <taxon>Bacteria</taxon>
        <taxon>Pseudomonadati</taxon>
        <taxon>Pseudomonadota</taxon>
        <taxon>Gammaproteobacteria</taxon>
        <taxon>Alteromonadales</taxon>
        <taxon>Colwelliaceae</taxon>
        <taxon>Litorilituus</taxon>
    </lineage>
</organism>
<evidence type="ECO:0000313" key="5">
    <source>
        <dbReference type="Proteomes" id="UP000290244"/>
    </source>
</evidence>
<dbReference type="SUPFAM" id="SSF56317">
    <property type="entry name" value="Carbon-nitrogen hydrolase"/>
    <property type="match status" value="1"/>
</dbReference>
<dbReference type="PANTHER" id="PTHR46044">
    <property type="entry name" value="NITRILASE"/>
    <property type="match status" value="1"/>
</dbReference>
<dbReference type="EMBL" id="CP034759">
    <property type="protein sequence ID" value="QBG36197.1"/>
    <property type="molecule type" value="Genomic_DNA"/>
</dbReference>
<dbReference type="Proteomes" id="UP000290244">
    <property type="component" value="Chromosome"/>
</dbReference>
<dbReference type="Pfam" id="PF00795">
    <property type="entry name" value="CN_hydrolase"/>
    <property type="match status" value="1"/>
</dbReference>
<comment type="similarity">
    <text evidence="1">Belongs to the carbon-nitrogen hydrolase superfamily. Nitrilase family.</text>
</comment>
<dbReference type="InterPro" id="IPR000132">
    <property type="entry name" value="Nitrilase/CN_hydratase_CS"/>
</dbReference>
<gene>
    <name evidence="4" type="ORF">EMK97_10955</name>
</gene>
<dbReference type="PROSITE" id="PS00921">
    <property type="entry name" value="NITRIL_CHT_2"/>
    <property type="match status" value="1"/>
</dbReference>
<dbReference type="GO" id="GO:0000257">
    <property type="term" value="F:nitrilase activity"/>
    <property type="evidence" value="ECO:0007669"/>
    <property type="project" value="UniProtKB-ARBA"/>
</dbReference>
<keyword evidence="4" id="KW-0378">Hydrolase</keyword>